<dbReference type="PANTHER" id="PTHR21342:SF0">
    <property type="entry name" value="BIFUNCTIONAL NMN ADENYLYLTRANSFERASE_NUDIX HYDROLASE"/>
    <property type="match status" value="1"/>
</dbReference>
<dbReference type="SUPFAM" id="SSF52374">
    <property type="entry name" value="Nucleotidylyl transferase"/>
    <property type="match status" value="1"/>
</dbReference>
<evidence type="ECO:0000256" key="1">
    <source>
        <dbReference type="ARBA" id="ARBA00022679"/>
    </source>
</evidence>
<dbReference type="NCBIfam" id="TIGR00125">
    <property type="entry name" value="cyt_tran_rel"/>
    <property type="match status" value="1"/>
</dbReference>
<dbReference type="InterPro" id="IPR004821">
    <property type="entry name" value="Cyt_trans-like"/>
</dbReference>
<dbReference type="GO" id="GO:0016779">
    <property type="term" value="F:nucleotidyltransferase activity"/>
    <property type="evidence" value="ECO:0007669"/>
    <property type="project" value="UniProtKB-KW"/>
</dbReference>
<feature type="domain" description="Cytidyltransferase-like" evidence="3">
    <location>
        <begin position="11"/>
        <end position="83"/>
    </location>
</feature>
<proteinExistence type="predicted"/>
<keyword evidence="1" id="KW-0808">Transferase</keyword>
<evidence type="ECO:0000313" key="4">
    <source>
        <dbReference type="EMBL" id="DAF61659.1"/>
    </source>
</evidence>
<protein>
    <submittedName>
        <fullName evidence="4">Bifunctional nicotinamide mononucleotide adenylyltransferase/ADP-ribose pyrophosphatase</fullName>
    </submittedName>
</protein>
<accession>A0A8S5TF50</accession>
<dbReference type="EMBL" id="BK032815">
    <property type="protein sequence ID" value="DAF61659.1"/>
    <property type="molecule type" value="Genomic_DNA"/>
</dbReference>
<dbReference type="PANTHER" id="PTHR21342">
    <property type="entry name" value="PHOSPHOPANTETHEINE ADENYLYLTRANSFERASE"/>
    <property type="match status" value="1"/>
</dbReference>
<organism evidence="4">
    <name type="scientific">Siphoviridae sp. ct1IF5</name>
    <dbReference type="NCBI Taxonomy" id="2827765"/>
    <lineage>
        <taxon>Viruses</taxon>
        <taxon>Duplodnaviria</taxon>
        <taxon>Heunggongvirae</taxon>
        <taxon>Uroviricota</taxon>
        <taxon>Caudoviricetes</taxon>
    </lineage>
</organism>
<reference evidence="4" key="1">
    <citation type="journal article" date="2021" name="Proc. Natl. Acad. Sci. U.S.A.">
        <title>A Catalog of Tens of Thousands of Viruses from Human Metagenomes Reveals Hidden Associations with Chronic Diseases.</title>
        <authorList>
            <person name="Tisza M.J."/>
            <person name="Buck C.B."/>
        </authorList>
    </citation>
    <scope>NUCLEOTIDE SEQUENCE</scope>
    <source>
        <strain evidence="4">Ct1IF5</strain>
    </source>
</reference>
<dbReference type="Pfam" id="PF01467">
    <property type="entry name" value="CTP_transf_like"/>
    <property type="match status" value="1"/>
</dbReference>
<evidence type="ECO:0000256" key="2">
    <source>
        <dbReference type="ARBA" id="ARBA00022695"/>
    </source>
</evidence>
<sequence length="196" mass="23269">MSERYGVFLARMQPVHNAHLYMVNKALDNNDKVLVVLGSENKIDMIRNPYDIKLREAMLRECFSDSQNDKLSIVTLPDWSMENDIENATTWGRYFYYNVVSRIGQKHFSLFYSDEPSILDSWFNDTEVKPFIEYKLFKRSNIFDGLSATKIREAFIKQDIEYIKKFCPKSVVDRWNYLSAYYKNVVENPKEDFSME</sequence>
<keyword evidence="2 4" id="KW-0548">Nucleotidyltransferase</keyword>
<name>A0A8S5TF50_9CAUD</name>
<evidence type="ECO:0000259" key="3">
    <source>
        <dbReference type="Pfam" id="PF01467"/>
    </source>
</evidence>
<dbReference type="Gene3D" id="3.40.50.620">
    <property type="entry name" value="HUPs"/>
    <property type="match status" value="1"/>
</dbReference>
<dbReference type="InterPro" id="IPR014729">
    <property type="entry name" value="Rossmann-like_a/b/a_fold"/>
</dbReference>